<dbReference type="OMA" id="TKNEDCA"/>
<evidence type="ECO:0000256" key="2">
    <source>
        <dbReference type="ARBA" id="ARBA00023157"/>
    </source>
</evidence>
<dbReference type="InterPro" id="IPR000436">
    <property type="entry name" value="Sushi_SCR_CCP_dom"/>
</dbReference>
<dbReference type="AlphaFoldDB" id="A0A9J7LKA3"/>
<dbReference type="InterPro" id="IPR050801">
    <property type="entry name" value="Ca-Dep_Lectins_ImmuneDev"/>
</dbReference>
<gene>
    <name evidence="7" type="primary">LOC118421047</name>
</gene>
<dbReference type="SUPFAM" id="SSF57535">
    <property type="entry name" value="Complement control module/SCR domain"/>
    <property type="match status" value="1"/>
</dbReference>
<dbReference type="KEGG" id="bfo:118421047"/>
<dbReference type="InterPro" id="IPR035976">
    <property type="entry name" value="Sushi/SCR/CCP_sf"/>
</dbReference>
<dbReference type="PROSITE" id="PS50923">
    <property type="entry name" value="SUSHI"/>
    <property type="match status" value="1"/>
</dbReference>
<organism evidence="6 7">
    <name type="scientific">Branchiostoma floridae</name>
    <name type="common">Florida lancelet</name>
    <name type="synonym">Amphioxus</name>
    <dbReference type="NCBI Taxonomy" id="7739"/>
    <lineage>
        <taxon>Eukaryota</taxon>
        <taxon>Metazoa</taxon>
        <taxon>Chordata</taxon>
        <taxon>Cephalochordata</taxon>
        <taxon>Leptocardii</taxon>
        <taxon>Amphioxiformes</taxon>
        <taxon>Branchiostomatidae</taxon>
        <taxon>Branchiostoma</taxon>
    </lineage>
</organism>
<evidence type="ECO:0000256" key="3">
    <source>
        <dbReference type="PROSITE-ProRule" id="PRU00302"/>
    </source>
</evidence>
<proteinExistence type="predicted"/>
<keyword evidence="2" id="KW-1015">Disulfide bond</keyword>
<dbReference type="InterPro" id="IPR018378">
    <property type="entry name" value="C-type_lectin_CS"/>
</dbReference>
<keyword evidence="1" id="KW-0732">Signal</keyword>
<reference evidence="6" key="1">
    <citation type="journal article" date="2020" name="Nat. Ecol. Evol.">
        <title>Deeply conserved synteny resolves early events in vertebrate evolution.</title>
        <authorList>
            <person name="Simakov O."/>
            <person name="Marletaz F."/>
            <person name="Yue J.X."/>
            <person name="O'Connell B."/>
            <person name="Jenkins J."/>
            <person name="Brandt A."/>
            <person name="Calef R."/>
            <person name="Tung C.H."/>
            <person name="Huang T.K."/>
            <person name="Schmutz J."/>
            <person name="Satoh N."/>
            <person name="Yu J.K."/>
            <person name="Putnam N.H."/>
            <person name="Green R.E."/>
            <person name="Rokhsar D.S."/>
        </authorList>
    </citation>
    <scope>NUCLEOTIDE SEQUENCE [LARGE SCALE GENOMIC DNA]</scope>
    <source>
        <strain evidence="6">S238N-H82</strain>
    </source>
</reference>
<evidence type="ECO:0000313" key="6">
    <source>
        <dbReference type="Proteomes" id="UP000001554"/>
    </source>
</evidence>
<dbReference type="PANTHER" id="PTHR22801:SF63">
    <property type="entry name" value="C-TYPE LECTIN DOMAIN-CONTAINING PROTEIN"/>
    <property type="match status" value="1"/>
</dbReference>
<dbReference type="PROSITE" id="PS00615">
    <property type="entry name" value="C_TYPE_LECTIN_1"/>
    <property type="match status" value="1"/>
</dbReference>
<name>A0A9J7LKA3_BRAFL</name>
<dbReference type="InterPro" id="IPR016186">
    <property type="entry name" value="C-type_lectin-like/link_sf"/>
</dbReference>
<dbReference type="RefSeq" id="XP_035684102.1">
    <property type="nucleotide sequence ID" value="XM_035828209.1"/>
</dbReference>
<dbReference type="Pfam" id="PF00059">
    <property type="entry name" value="Lectin_C"/>
    <property type="match status" value="1"/>
</dbReference>
<dbReference type="GeneID" id="118421047"/>
<dbReference type="SUPFAM" id="SSF56436">
    <property type="entry name" value="C-type lectin-like"/>
    <property type="match status" value="1"/>
</dbReference>
<feature type="domain" description="Sushi" evidence="5">
    <location>
        <begin position="1"/>
        <end position="49"/>
    </location>
</feature>
<dbReference type="OrthoDB" id="418245at2759"/>
<protein>
    <submittedName>
        <fullName evidence="7">Perlucin-like protein</fullName>
    </submittedName>
</protein>
<dbReference type="InterPro" id="IPR001304">
    <property type="entry name" value="C-type_lectin-like"/>
</dbReference>
<reference evidence="7" key="2">
    <citation type="submission" date="2025-08" db="UniProtKB">
        <authorList>
            <consortium name="RefSeq"/>
        </authorList>
    </citation>
    <scope>IDENTIFICATION</scope>
    <source>
        <strain evidence="7">S238N-H82</strain>
        <tissue evidence="7">Testes</tissue>
    </source>
</reference>
<dbReference type="CDD" id="cd00033">
    <property type="entry name" value="CCP"/>
    <property type="match status" value="1"/>
</dbReference>
<comment type="caution">
    <text evidence="3">Lacks conserved residue(s) required for the propagation of feature annotation.</text>
</comment>
<dbReference type="Proteomes" id="UP000001554">
    <property type="component" value="Chromosome 8"/>
</dbReference>
<evidence type="ECO:0000259" key="4">
    <source>
        <dbReference type="PROSITE" id="PS50041"/>
    </source>
</evidence>
<dbReference type="Gene3D" id="3.10.100.10">
    <property type="entry name" value="Mannose-Binding Protein A, subunit A"/>
    <property type="match status" value="1"/>
</dbReference>
<dbReference type="SMART" id="SM00034">
    <property type="entry name" value="CLECT"/>
    <property type="match status" value="1"/>
</dbReference>
<accession>A0A9J7LKA3</accession>
<dbReference type="Pfam" id="PF00084">
    <property type="entry name" value="Sushi"/>
    <property type="match status" value="1"/>
</dbReference>
<evidence type="ECO:0000256" key="1">
    <source>
        <dbReference type="ARBA" id="ARBA00022729"/>
    </source>
</evidence>
<dbReference type="PANTHER" id="PTHR22801">
    <property type="entry name" value="LITHOSTATHINE"/>
    <property type="match status" value="1"/>
</dbReference>
<evidence type="ECO:0000259" key="5">
    <source>
        <dbReference type="PROSITE" id="PS50923"/>
    </source>
</evidence>
<keyword evidence="3" id="KW-0768">Sushi</keyword>
<feature type="domain" description="C-type lectin" evidence="4">
    <location>
        <begin position="61"/>
        <end position="169"/>
    </location>
</feature>
<dbReference type="Gene3D" id="2.10.70.10">
    <property type="entry name" value="Complement Module, domain 1"/>
    <property type="match status" value="1"/>
</dbReference>
<dbReference type="PROSITE" id="PS50041">
    <property type="entry name" value="C_TYPE_LECTIN_2"/>
    <property type="match status" value="1"/>
</dbReference>
<evidence type="ECO:0000313" key="7">
    <source>
        <dbReference type="RefSeq" id="XP_035684102.1"/>
    </source>
</evidence>
<dbReference type="CDD" id="cd00037">
    <property type="entry name" value="CLECT"/>
    <property type="match status" value="1"/>
</dbReference>
<keyword evidence="6" id="KW-1185">Reference proteome</keyword>
<sequence length="180" mass="20084">MSCNHGYSFRYPETCHFSCNHGYHLYAGSTSRTCRADRTWSGSAARCCPGGYKYYQPSQLCYKAFNQQSDYTSAAATCSSGGGTLAIPRDAGINTFLINLKNAVDSKAWFWFGLTDRDQEGSWVWADGVALGHFNQWGPGRPDNATKNEDCALYWPQKDNKWSDFPCSETSLKFICQVGT</sequence>
<dbReference type="InterPro" id="IPR016187">
    <property type="entry name" value="CTDL_fold"/>
</dbReference>